<keyword evidence="4 5" id="KW-1015">Disulfide bond</keyword>
<feature type="disulfide bond" evidence="5">
    <location>
        <begin position="125"/>
        <end position="152"/>
    </location>
</feature>
<evidence type="ECO:0000256" key="4">
    <source>
        <dbReference type="ARBA" id="ARBA00023157"/>
    </source>
</evidence>
<proteinExistence type="predicted"/>
<evidence type="ECO:0000256" key="2">
    <source>
        <dbReference type="ARBA" id="ARBA00022659"/>
    </source>
</evidence>
<comment type="caution">
    <text evidence="8">The sequence shown here is derived from an EMBL/GenBank/DDBJ whole genome shotgun (WGS) entry which is preliminary data.</text>
</comment>
<feature type="disulfide bond" evidence="5">
    <location>
        <begin position="64"/>
        <end position="91"/>
    </location>
</feature>
<feature type="domain" description="Sushi" evidence="7">
    <location>
        <begin position="32"/>
        <end position="93"/>
    </location>
</feature>
<evidence type="ECO:0000256" key="1">
    <source>
        <dbReference type="ARBA" id="ARBA00004328"/>
    </source>
</evidence>
<feature type="domain" description="Sushi" evidence="7">
    <location>
        <begin position="220"/>
        <end position="283"/>
    </location>
</feature>
<dbReference type="EMBL" id="SRMA01025248">
    <property type="protein sequence ID" value="TRY96911.1"/>
    <property type="molecule type" value="Genomic_DNA"/>
</dbReference>
<feature type="chain" id="PRO_5022217591" description="Sushi domain-containing protein" evidence="6">
    <location>
        <begin position="26"/>
        <end position="738"/>
    </location>
</feature>
<feature type="domain" description="Sushi" evidence="7">
    <location>
        <begin position="155"/>
        <end position="219"/>
    </location>
</feature>
<feature type="domain" description="Sushi" evidence="7">
    <location>
        <begin position="284"/>
        <end position="348"/>
    </location>
</feature>
<name>A0A553R409_9TELE</name>
<dbReference type="InterPro" id="IPR035976">
    <property type="entry name" value="Sushi/SCR/CCP_sf"/>
</dbReference>
<keyword evidence="9" id="KW-1185">Reference proteome</keyword>
<dbReference type="Pfam" id="PF00084">
    <property type="entry name" value="Sushi"/>
    <property type="match status" value="7"/>
</dbReference>
<dbReference type="SMART" id="SM00032">
    <property type="entry name" value="CCP"/>
    <property type="match status" value="9"/>
</dbReference>
<evidence type="ECO:0000313" key="9">
    <source>
        <dbReference type="Proteomes" id="UP000316079"/>
    </source>
</evidence>
<dbReference type="STRING" id="623744.A0A553R409"/>
<feature type="domain" description="Sushi" evidence="7">
    <location>
        <begin position="563"/>
        <end position="615"/>
    </location>
</feature>
<comment type="caution">
    <text evidence="5">Lacks conserved residue(s) required for the propagation of feature annotation.</text>
</comment>
<protein>
    <recommendedName>
        <fullName evidence="7">Sushi domain-containing protein</fullName>
    </recommendedName>
</protein>
<evidence type="ECO:0000256" key="3">
    <source>
        <dbReference type="ARBA" id="ARBA00022729"/>
    </source>
</evidence>
<feature type="domain" description="Sushi" evidence="7">
    <location>
        <begin position="496"/>
        <end position="559"/>
    </location>
</feature>
<dbReference type="Proteomes" id="UP000316079">
    <property type="component" value="Unassembled WGS sequence"/>
</dbReference>
<dbReference type="PANTHER" id="PTHR45785">
    <property type="entry name" value="COMPLEMENT FACTOR H-RELATED"/>
    <property type="match status" value="1"/>
</dbReference>
<evidence type="ECO:0000256" key="5">
    <source>
        <dbReference type="PROSITE-ProRule" id="PRU00302"/>
    </source>
</evidence>
<dbReference type="InterPro" id="IPR000436">
    <property type="entry name" value="Sushi_SCR_CCP_dom"/>
</dbReference>
<dbReference type="CDD" id="cd00033">
    <property type="entry name" value="CCP"/>
    <property type="match status" value="8"/>
</dbReference>
<feature type="domain" description="Sushi" evidence="7">
    <location>
        <begin position="94"/>
        <end position="154"/>
    </location>
</feature>
<dbReference type="SUPFAM" id="SSF57535">
    <property type="entry name" value="Complement control module/SCR domain"/>
    <property type="match status" value="11"/>
</dbReference>
<sequence length="738" mass="82757">MMRSCGKLWIMRSSLIILCVWICRGIESSPPNDCSKYPNEDNADVSELSKKGNHSVGDKIVFDCRIGYSSLKKITYICSDNEWIKIRGETCSPKRCELPEDIPNGQYEFVTGTDFVFGSTIKYICKEGFQMASRVYSRTCRPGGWDNMLPTCEEVVCLYDKMRDEMLQVHGLPFHEDIRYGHKLTFSCPETGGLTLEGPKEITCQVNGTWSSPFPKCVEATCPLNETMEGMTIERSPDVEGPVKQGQSIRFSCSENGMKLKGLTEITCLPNGEWNGPFPKCDEIRCEAILSKNMRAESDEQLAHEISVKPHQKVTLSCDGKGSKLIGERVITCNQDGQWSNTFPICTGGTCGSPPHVNNSDTVGFARAEYTEGEEVKYTCFNKYTLDTQHPHTKSLICQNGEWIGNIYCLKPCSVSVAILEERGLHLKVGGLQKIFSPHGDHITFICPRGRMNGKPRNQCNDGVMELPRCLKMKGYQVFLCLILMNAEVSTNAQDVVCEDEERINVEIVLGHPNKVSPYKVGQILVFQCTDRNMMMDGPRTVECQSNGKWDNPFPKCETSRNMRADEQTSCKISVKPQQTVTLSCDEKGTRLIGTPSVTCNQDGLWSDLFPKCTRDICGSPPHVNNADTLGFPRTEYTEGEEVKYTCFNKYTLDTQHPHTESLICQNGEWIGNIYCLKPCSVSVDVLEERGLHLRFAGLSRIFSPHGEYITFICPRGRMIGTSRNQCIDGVMELPRCV</sequence>
<dbReference type="Gene3D" id="2.10.70.10">
    <property type="entry name" value="Complement Module, domain 1"/>
    <property type="match status" value="11"/>
</dbReference>
<feature type="signal peptide" evidence="6">
    <location>
        <begin position="1"/>
        <end position="25"/>
    </location>
</feature>
<feature type="domain" description="Sushi" evidence="7">
    <location>
        <begin position="616"/>
        <end position="678"/>
    </location>
</feature>
<keyword evidence="2 5" id="KW-0768">Sushi</keyword>
<dbReference type="OrthoDB" id="10051774at2759"/>
<comment type="subcellular location">
    <subcellularLocation>
        <location evidence="1">Virion</location>
    </subcellularLocation>
</comment>
<dbReference type="InterPro" id="IPR051503">
    <property type="entry name" value="ComplSys_Reg/VirEntry_Med"/>
</dbReference>
<gene>
    <name evidence="8" type="ORF">DNTS_014272</name>
</gene>
<evidence type="ECO:0000313" key="8">
    <source>
        <dbReference type="EMBL" id="TRY96911.1"/>
    </source>
</evidence>
<reference evidence="8 9" key="1">
    <citation type="journal article" date="2019" name="Sci. Data">
        <title>Hybrid genome assembly and annotation of Danionella translucida.</title>
        <authorList>
            <person name="Kadobianskyi M."/>
            <person name="Schulze L."/>
            <person name="Schuelke M."/>
            <person name="Judkewitz B."/>
        </authorList>
    </citation>
    <scope>NUCLEOTIDE SEQUENCE [LARGE SCALE GENOMIC DNA]</scope>
    <source>
        <strain evidence="8 9">Bolton</strain>
    </source>
</reference>
<dbReference type="AlphaFoldDB" id="A0A553R409"/>
<organism evidence="8 9">
    <name type="scientific">Danionella cerebrum</name>
    <dbReference type="NCBI Taxonomy" id="2873325"/>
    <lineage>
        <taxon>Eukaryota</taxon>
        <taxon>Metazoa</taxon>
        <taxon>Chordata</taxon>
        <taxon>Craniata</taxon>
        <taxon>Vertebrata</taxon>
        <taxon>Euteleostomi</taxon>
        <taxon>Actinopterygii</taxon>
        <taxon>Neopterygii</taxon>
        <taxon>Teleostei</taxon>
        <taxon>Ostariophysi</taxon>
        <taxon>Cypriniformes</taxon>
        <taxon>Danionidae</taxon>
        <taxon>Danioninae</taxon>
        <taxon>Danionella</taxon>
    </lineage>
</organism>
<evidence type="ECO:0000256" key="6">
    <source>
        <dbReference type="SAM" id="SignalP"/>
    </source>
</evidence>
<evidence type="ECO:0000259" key="7">
    <source>
        <dbReference type="PROSITE" id="PS50923"/>
    </source>
</evidence>
<keyword evidence="3 6" id="KW-0732">Signal</keyword>
<accession>A0A553R409</accession>
<feature type="domain" description="Sushi" evidence="7">
    <location>
        <begin position="349"/>
        <end position="411"/>
    </location>
</feature>
<dbReference type="PANTHER" id="PTHR45785:SF2">
    <property type="entry name" value="COMPLEMENT FACTOR H-RELATED"/>
    <property type="match status" value="1"/>
</dbReference>
<dbReference type="PROSITE" id="PS50923">
    <property type="entry name" value="SUSHI"/>
    <property type="match status" value="9"/>
</dbReference>